<organism evidence="7 8">
    <name type="scientific">Aphanomyces euteiches</name>
    <dbReference type="NCBI Taxonomy" id="100861"/>
    <lineage>
        <taxon>Eukaryota</taxon>
        <taxon>Sar</taxon>
        <taxon>Stramenopiles</taxon>
        <taxon>Oomycota</taxon>
        <taxon>Saprolegniomycetes</taxon>
        <taxon>Saprolegniales</taxon>
        <taxon>Verrucalvaceae</taxon>
        <taxon>Aphanomyces</taxon>
    </lineage>
</organism>
<dbReference type="AlphaFoldDB" id="A0A6G0XGQ6"/>
<dbReference type="InterPro" id="IPR007125">
    <property type="entry name" value="H2A/H2B/H3"/>
</dbReference>
<dbReference type="GO" id="GO:0000786">
    <property type="term" value="C:nucleosome"/>
    <property type="evidence" value="ECO:0007669"/>
    <property type="project" value="InterPro"/>
</dbReference>
<dbReference type="Gene3D" id="1.10.20.10">
    <property type="entry name" value="Histone, subunit A"/>
    <property type="match status" value="1"/>
</dbReference>
<comment type="caution">
    <text evidence="7">The sequence shown here is derived from an EMBL/GenBank/DDBJ whole genome shotgun (WGS) entry which is preliminary data.</text>
</comment>
<dbReference type="FunFam" id="1.10.20.10:FF:000088">
    <property type="entry name" value="Histone H3-like centromeric protein CSE4"/>
    <property type="match status" value="1"/>
</dbReference>
<evidence type="ECO:0000256" key="4">
    <source>
        <dbReference type="ARBA" id="ARBA00023242"/>
    </source>
</evidence>
<feature type="compositionally biased region" description="Basic residues" evidence="5">
    <location>
        <begin position="7"/>
        <end position="18"/>
    </location>
</feature>
<reference evidence="7 8" key="1">
    <citation type="submission" date="2019-07" db="EMBL/GenBank/DDBJ databases">
        <title>Genomics analysis of Aphanomyces spp. identifies a new class of oomycete effector associated with host adaptation.</title>
        <authorList>
            <person name="Gaulin E."/>
        </authorList>
    </citation>
    <scope>NUCLEOTIDE SEQUENCE [LARGE SCALE GENOMIC DNA]</scope>
    <source>
        <strain evidence="7 8">ATCC 201684</strain>
    </source>
</reference>
<dbReference type="VEuPathDB" id="FungiDB:AeMF1_000610"/>
<dbReference type="GO" id="GO:0030527">
    <property type="term" value="F:structural constituent of chromatin"/>
    <property type="evidence" value="ECO:0007669"/>
    <property type="project" value="InterPro"/>
</dbReference>
<evidence type="ECO:0000256" key="3">
    <source>
        <dbReference type="ARBA" id="ARBA00023125"/>
    </source>
</evidence>
<accession>A0A6G0XGQ6</accession>
<dbReference type="Pfam" id="PF00125">
    <property type="entry name" value="Histone"/>
    <property type="match status" value="1"/>
</dbReference>
<evidence type="ECO:0000256" key="2">
    <source>
        <dbReference type="ARBA" id="ARBA00010343"/>
    </source>
</evidence>
<dbReference type="PANTHER" id="PTHR45810">
    <property type="entry name" value="HISTONE H3.2"/>
    <property type="match status" value="1"/>
</dbReference>
<dbReference type="PROSITE" id="PS00959">
    <property type="entry name" value="HISTONE_H3_2"/>
    <property type="match status" value="1"/>
</dbReference>
<evidence type="ECO:0000259" key="6">
    <source>
        <dbReference type="Pfam" id="PF00125"/>
    </source>
</evidence>
<proteinExistence type="inferred from homology"/>
<feature type="domain" description="Core Histone H2A/H2B/H3" evidence="6">
    <location>
        <begin position="53"/>
        <end position="142"/>
    </location>
</feature>
<evidence type="ECO:0000256" key="1">
    <source>
        <dbReference type="ARBA" id="ARBA00004123"/>
    </source>
</evidence>
<dbReference type="SUPFAM" id="SSF47113">
    <property type="entry name" value="Histone-fold"/>
    <property type="match status" value="1"/>
</dbReference>
<dbReference type="SMART" id="SM00428">
    <property type="entry name" value="H3"/>
    <property type="match status" value="1"/>
</dbReference>
<dbReference type="Proteomes" id="UP000481153">
    <property type="component" value="Unassembled WGS sequence"/>
</dbReference>
<protein>
    <recommendedName>
        <fullName evidence="6">Core Histone H2A/H2B/H3 domain-containing protein</fullName>
    </recommendedName>
</protein>
<dbReference type="CDD" id="cd22911">
    <property type="entry name" value="HFD_H3"/>
    <property type="match status" value="1"/>
</dbReference>
<comment type="similarity">
    <text evidence="2">Belongs to the histone H3 family.</text>
</comment>
<dbReference type="InterPro" id="IPR000164">
    <property type="entry name" value="Histone_H3/CENP-A"/>
</dbReference>
<comment type="subcellular location">
    <subcellularLocation>
        <location evidence="1">Nucleus</location>
    </subcellularLocation>
</comment>
<gene>
    <name evidence="7" type="ORF">Ae201684_004992</name>
</gene>
<sequence>MSSPVRGRNKQPNPRRRSGAPATPDSRRQSLISSVGSVQSTPVVATKRRYRNGQKAFLEIRRYQKSTELLLRKLPFARLVREIQLQFSGIGQQYRWQAEALLALQEAAEAHLVRIFEDANLCAIHAKRVTIMVKDIQLARRIRGREHE</sequence>
<evidence type="ECO:0000313" key="7">
    <source>
        <dbReference type="EMBL" id="KAF0739426.1"/>
    </source>
</evidence>
<dbReference type="EMBL" id="VJMJ01000064">
    <property type="protein sequence ID" value="KAF0739426.1"/>
    <property type="molecule type" value="Genomic_DNA"/>
</dbReference>
<keyword evidence="8" id="KW-1185">Reference proteome</keyword>
<keyword evidence="3" id="KW-0238">DNA-binding</keyword>
<name>A0A6G0XGQ6_9STRA</name>
<evidence type="ECO:0000256" key="5">
    <source>
        <dbReference type="SAM" id="MobiDB-lite"/>
    </source>
</evidence>
<keyword evidence="4" id="KW-0539">Nucleus</keyword>
<dbReference type="GO" id="GO:0003677">
    <property type="term" value="F:DNA binding"/>
    <property type="evidence" value="ECO:0007669"/>
    <property type="project" value="UniProtKB-KW"/>
</dbReference>
<dbReference type="GO" id="GO:0046982">
    <property type="term" value="F:protein heterodimerization activity"/>
    <property type="evidence" value="ECO:0007669"/>
    <property type="project" value="InterPro"/>
</dbReference>
<evidence type="ECO:0000313" key="8">
    <source>
        <dbReference type="Proteomes" id="UP000481153"/>
    </source>
</evidence>
<dbReference type="GO" id="GO:0005634">
    <property type="term" value="C:nucleus"/>
    <property type="evidence" value="ECO:0007669"/>
    <property type="project" value="UniProtKB-SubCell"/>
</dbReference>
<feature type="region of interest" description="Disordered" evidence="5">
    <location>
        <begin position="1"/>
        <end position="32"/>
    </location>
</feature>
<dbReference type="InterPro" id="IPR009072">
    <property type="entry name" value="Histone-fold"/>
</dbReference>